<keyword evidence="5" id="KW-0479">Metal-binding</keyword>
<evidence type="ECO:0008006" key="11">
    <source>
        <dbReference type="Google" id="ProtNLM"/>
    </source>
</evidence>
<evidence type="ECO:0000256" key="8">
    <source>
        <dbReference type="ARBA" id="ARBA00023033"/>
    </source>
</evidence>
<comment type="pathway">
    <text evidence="2">Secondary metabolite biosynthesis.</text>
</comment>
<dbReference type="InterPro" id="IPR001128">
    <property type="entry name" value="Cyt_P450"/>
</dbReference>
<dbReference type="GO" id="GO:0004497">
    <property type="term" value="F:monooxygenase activity"/>
    <property type="evidence" value="ECO:0007669"/>
    <property type="project" value="UniProtKB-KW"/>
</dbReference>
<keyword evidence="4" id="KW-0349">Heme</keyword>
<dbReference type="PANTHER" id="PTHR46300">
    <property type="entry name" value="P450, PUTATIVE (EUROFUNG)-RELATED-RELATED"/>
    <property type="match status" value="1"/>
</dbReference>
<evidence type="ECO:0000256" key="6">
    <source>
        <dbReference type="ARBA" id="ARBA00023002"/>
    </source>
</evidence>
<comment type="similarity">
    <text evidence="3">Belongs to the cytochrome P450 family.</text>
</comment>
<reference evidence="9" key="1">
    <citation type="journal article" date="2020" name="Nat. Commun.">
        <title>Large-scale genome sequencing of mycorrhizal fungi provides insights into the early evolution of symbiotic traits.</title>
        <authorList>
            <person name="Miyauchi S."/>
            <person name="Kiss E."/>
            <person name="Kuo A."/>
            <person name="Drula E."/>
            <person name="Kohler A."/>
            <person name="Sanchez-Garcia M."/>
            <person name="Morin E."/>
            <person name="Andreopoulos B."/>
            <person name="Barry K.W."/>
            <person name="Bonito G."/>
            <person name="Buee M."/>
            <person name="Carver A."/>
            <person name="Chen C."/>
            <person name="Cichocki N."/>
            <person name="Clum A."/>
            <person name="Culley D."/>
            <person name="Crous P.W."/>
            <person name="Fauchery L."/>
            <person name="Girlanda M."/>
            <person name="Hayes R.D."/>
            <person name="Keri Z."/>
            <person name="LaButti K."/>
            <person name="Lipzen A."/>
            <person name="Lombard V."/>
            <person name="Magnuson J."/>
            <person name="Maillard F."/>
            <person name="Murat C."/>
            <person name="Nolan M."/>
            <person name="Ohm R.A."/>
            <person name="Pangilinan J."/>
            <person name="Pereira M.F."/>
            <person name="Perotto S."/>
            <person name="Peter M."/>
            <person name="Pfister S."/>
            <person name="Riley R."/>
            <person name="Sitrit Y."/>
            <person name="Stielow J.B."/>
            <person name="Szollosi G."/>
            <person name="Zifcakova L."/>
            <person name="Stursova M."/>
            <person name="Spatafora J.W."/>
            <person name="Tedersoo L."/>
            <person name="Vaario L.M."/>
            <person name="Yamada A."/>
            <person name="Yan M."/>
            <person name="Wang P."/>
            <person name="Xu J."/>
            <person name="Bruns T."/>
            <person name="Baldrian P."/>
            <person name="Vilgalys R."/>
            <person name="Dunand C."/>
            <person name="Henrissat B."/>
            <person name="Grigoriev I.V."/>
            <person name="Hibbett D."/>
            <person name="Nagy L.G."/>
            <person name="Martin F.M."/>
        </authorList>
    </citation>
    <scope>NUCLEOTIDE SEQUENCE</scope>
    <source>
        <strain evidence="9">UP504</strain>
    </source>
</reference>
<organism evidence="9 10">
    <name type="scientific">Hydnum rufescens UP504</name>
    <dbReference type="NCBI Taxonomy" id="1448309"/>
    <lineage>
        <taxon>Eukaryota</taxon>
        <taxon>Fungi</taxon>
        <taxon>Dikarya</taxon>
        <taxon>Basidiomycota</taxon>
        <taxon>Agaricomycotina</taxon>
        <taxon>Agaricomycetes</taxon>
        <taxon>Cantharellales</taxon>
        <taxon>Hydnaceae</taxon>
        <taxon>Hydnum</taxon>
    </lineage>
</organism>
<evidence type="ECO:0000256" key="3">
    <source>
        <dbReference type="ARBA" id="ARBA00010617"/>
    </source>
</evidence>
<comment type="cofactor">
    <cofactor evidence="1">
        <name>heme</name>
        <dbReference type="ChEBI" id="CHEBI:30413"/>
    </cofactor>
</comment>
<keyword evidence="8" id="KW-0503">Monooxygenase</keyword>
<keyword evidence="10" id="KW-1185">Reference proteome</keyword>
<evidence type="ECO:0000256" key="4">
    <source>
        <dbReference type="ARBA" id="ARBA00022617"/>
    </source>
</evidence>
<name>A0A9P6AIE7_9AGAM</name>
<evidence type="ECO:0000256" key="2">
    <source>
        <dbReference type="ARBA" id="ARBA00005179"/>
    </source>
</evidence>
<dbReference type="SUPFAM" id="SSF48264">
    <property type="entry name" value="Cytochrome P450"/>
    <property type="match status" value="1"/>
</dbReference>
<dbReference type="PANTHER" id="PTHR46300:SF7">
    <property type="entry name" value="P450, PUTATIVE (EUROFUNG)-RELATED"/>
    <property type="match status" value="1"/>
</dbReference>
<dbReference type="InterPro" id="IPR036396">
    <property type="entry name" value="Cyt_P450_sf"/>
</dbReference>
<evidence type="ECO:0000313" key="9">
    <source>
        <dbReference type="EMBL" id="KAF9506388.1"/>
    </source>
</evidence>
<dbReference type="InterPro" id="IPR002401">
    <property type="entry name" value="Cyt_P450_E_grp-I"/>
</dbReference>
<dbReference type="AlphaFoldDB" id="A0A9P6AIE7"/>
<gene>
    <name evidence="9" type="ORF">BS47DRAFT_435679</name>
</gene>
<dbReference type="GO" id="GO:0005506">
    <property type="term" value="F:iron ion binding"/>
    <property type="evidence" value="ECO:0007669"/>
    <property type="project" value="InterPro"/>
</dbReference>
<dbReference type="Gene3D" id="1.10.630.10">
    <property type="entry name" value="Cytochrome P450"/>
    <property type="match status" value="1"/>
</dbReference>
<dbReference type="Pfam" id="PF00067">
    <property type="entry name" value="p450"/>
    <property type="match status" value="1"/>
</dbReference>
<dbReference type="GO" id="GO:0016705">
    <property type="term" value="F:oxidoreductase activity, acting on paired donors, with incorporation or reduction of molecular oxygen"/>
    <property type="evidence" value="ECO:0007669"/>
    <property type="project" value="InterPro"/>
</dbReference>
<dbReference type="GO" id="GO:0020037">
    <property type="term" value="F:heme binding"/>
    <property type="evidence" value="ECO:0007669"/>
    <property type="project" value="InterPro"/>
</dbReference>
<dbReference type="InterPro" id="IPR050364">
    <property type="entry name" value="Cytochrome_P450_fung"/>
</dbReference>
<evidence type="ECO:0000256" key="1">
    <source>
        <dbReference type="ARBA" id="ARBA00001971"/>
    </source>
</evidence>
<evidence type="ECO:0000256" key="5">
    <source>
        <dbReference type="ARBA" id="ARBA00022723"/>
    </source>
</evidence>
<sequence>MNKGALPQYFPTVEQESRRCLRRLHRNPENWMDELRLNTARVILGITYDIWDVESVDDERVTAANKLIEHAISVLTPGLLWMNTFPVCCVQSFWSTSFTAYYLILHTVRRIPPWVPWLGNENRLVSAWGEEDRTTIPKPFNYVKMQKNAGTARRSFVLSLLEEGATDEQTMIWLAASMWGADTTLALLYAFVLAMVLHPDAQKKAQEEIERVVGSERLPGIQDRGSLPYVHNLMREVFRWRSFGAFALGHRLMENDEYKGYFIPKGTIVLPCLWCISRDEEMYPEPETFRPERFDEVGPNGQLPLDPLKFSFSMGRRSVVLLYQHSVSV</sequence>
<dbReference type="OrthoDB" id="2789670at2759"/>
<dbReference type="EMBL" id="MU129112">
    <property type="protein sequence ID" value="KAF9506388.1"/>
    <property type="molecule type" value="Genomic_DNA"/>
</dbReference>
<protein>
    <recommendedName>
        <fullName evidence="11">Cytochrome P450</fullName>
    </recommendedName>
</protein>
<dbReference type="PRINTS" id="PR00463">
    <property type="entry name" value="EP450I"/>
</dbReference>
<dbReference type="Proteomes" id="UP000886523">
    <property type="component" value="Unassembled WGS sequence"/>
</dbReference>
<comment type="caution">
    <text evidence="9">The sequence shown here is derived from an EMBL/GenBank/DDBJ whole genome shotgun (WGS) entry which is preliminary data.</text>
</comment>
<keyword evidence="7" id="KW-0408">Iron</keyword>
<evidence type="ECO:0000313" key="10">
    <source>
        <dbReference type="Proteomes" id="UP000886523"/>
    </source>
</evidence>
<keyword evidence="6" id="KW-0560">Oxidoreductase</keyword>
<proteinExistence type="inferred from homology"/>
<accession>A0A9P6AIE7</accession>
<evidence type="ECO:0000256" key="7">
    <source>
        <dbReference type="ARBA" id="ARBA00023004"/>
    </source>
</evidence>